<proteinExistence type="predicted"/>
<accession>A0A918Q3N1</accession>
<gene>
    <name evidence="1" type="ORF">GCM10011273_17690</name>
</gene>
<dbReference type="EMBL" id="BMZB01000002">
    <property type="protein sequence ID" value="GGZ32097.1"/>
    <property type="molecule type" value="Genomic_DNA"/>
</dbReference>
<dbReference type="Proteomes" id="UP000662572">
    <property type="component" value="Unassembled WGS sequence"/>
</dbReference>
<protein>
    <recommendedName>
        <fullName evidence="3">Phage head completion protein (GPL)</fullName>
    </recommendedName>
</protein>
<evidence type="ECO:0000313" key="1">
    <source>
        <dbReference type="EMBL" id="GGZ32097.1"/>
    </source>
</evidence>
<dbReference type="Pfam" id="PF05926">
    <property type="entry name" value="Phage_GPL"/>
    <property type="match status" value="1"/>
</dbReference>
<sequence>MRIGGSTIPDPRLIEAIEGAIITVNGDLRDWRLDRLAEGHALLSAVSPDEVNGEKALVVIWKRAVMAFAAADLMETHRDVSATNEGAKRAEEQAPTACDHRRNGVHAIRDILGVTRTTVELI</sequence>
<organism evidence="1 2">
    <name type="scientific">Asticcacaulis endophyticus</name>
    <dbReference type="NCBI Taxonomy" id="1395890"/>
    <lineage>
        <taxon>Bacteria</taxon>
        <taxon>Pseudomonadati</taxon>
        <taxon>Pseudomonadota</taxon>
        <taxon>Alphaproteobacteria</taxon>
        <taxon>Caulobacterales</taxon>
        <taxon>Caulobacteraceae</taxon>
        <taxon>Asticcacaulis</taxon>
    </lineage>
</organism>
<keyword evidence="2" id="KW-1185">Reference proteome</keyword>
<reference evidence="1" key="1">
    <citation type="journal article" date="2014" name="Int. J. Syst. Evol. Microbiol.">
        <title>Complete genome sequence of Corynebacterium casei LMG S-19264T (=DSM 44701T), isolated from a smear-ripened cheese.</title>
        <authorList>
            <consortium name="US DOE Joint Genome Institute (JGI-PGF)"/>
            <person name="Walter F."/>
            <person name="Albersmeier A."/>
            <person name="Kalinowski J."/>
            <person name="Ruckert C."/>
        </authorList>
    </citation>
    <scope>NUCLEOTIDE SEQUENCE</scope>
    <source>
        <strain evidence="1">KCTC 32296</strain>
    </source>
</reference>
<reference evidence="1" key="2">
    <citation type="submission" date="2020-09" db="EMBL/GenBank/DDBJ databases">
        <authorList>
            <person name="Sun Q."/>
            <person name="Kim S."/>
        </authorList>
    </citation>
    <scope>NUCLEOTIDE SEQUENCE</scope>
    <source>
        <strain evidence="1">KCTC 32296</strain>
    </source>
</reference>
<evidence type="ECO:0008006" key="3">
    <source>
        <dbReference type="Google" id="ProtNLM"/>
    </source>
</evidence>
<name>A0A918Q3N1_9CAUL</name>
<dbReference type="AlphaFoldDB" id="A0A918Q3N1"/>
<comment type="caution">
    <text evidence="1">The sequence shown here is derived from an EMBL/GenBank/DDBJ whole genome shotgun (WGS) entry which is preliminary data.</text>
</comment>
<evidence type="ECO:0000313" key="2">
    <source>
        <dbReference type="Proteomes" id="UP000662572"/>
    </source>
</evidence>
<dbReference type="InterPro" id="IPR009225">
    <property type="entry name" value="Phage_head_completion_GpL"/>
</dbReference>